<protein>
    <submittedName>
        <fullName evidence="2">GNAT family N-acetyltransferase</fullName>
    </submittedName>
</protein>
<sequence length="156" mass="17093">MEQQDLARVSFICMKAFMHSVAPGLSNEGIDMFREIAATDSFSNRIKGDNTVLVFEEAGTVQGVIELKEGRHVAMLFVDPESQNKGIGNELISEVMAYARTKTITVSASLNSVSAYLKYGFACTGEPDEKSGLKYQPMELELNKSSKKDALKRASS</sequence>
<keyword evidence="2" id="KW-0808">Transferase</keyword>
<dbReference type="SUPFAM" id="SSF55729">
    <property type="entry name" value="Acyl-CoA N-acyltransferases (Nat)"/>
    <property type="match status" value="1"/>
</dbReference>
<dbReference type="AlphaFoldDB" id="A0A3P1SQG9"/>
<keyword evidence="3" id="KW-1185">Reference proteome</keyword>
<dbReference type="PANTHER" id="PTHR43451">
    <property type="entry name" value="ACETYLTRANSFERASE (GNAT) FAMILY PROTEIN"/>
    <property type="match status" value="1"/>
</dbReference>
<accession>A0A3P1SQG9</accession>
<dbReference type="OrthoDB" id="9789605at2"/>
<dbReference type="Pfam" id="PF13673">
    <property type="entry name" value="Acetyltransf_10"/>
    <property type="match status" value="1"/>
</dbReference>
<dbReference type="InterPro" id="IPR000182">
    <property type="entry name" value="GNAT_dom"/>
</dbReference>
<proteinExistence type="predicted"/>
<name>A0A3P1SQG9_9GAMM</name>
<dbReference type="CDD" id="cd04301">
    <property type="entry name" value="NAT_SF"/>
    <property type="match status" value="1"/>
</dbReference>
<dbReference type="InterPro" id="IPR016181">
    <property type="entry name" value="Acyl_CoA_acyltransferase"/>
</dbReference>
<dbReference type="EMBL" id="RQXV01000005">
    <property type="protein sequence ID" value="RRC99428.1"/>
    <property type="molecule type" value="Genomic_DNA"/>
</dbReference>
<evidence type="ECO:0000259" key="1">
    <source>
        <dbReference type="PROSITE" id="PS51186"/>
    </source>
</evidence>
<gene>
    <name evidence="2" type="ORF">EHS89_11025</name>
</gene>
<organism evidence="2 3">
    <name type="scientific">Amphritea balenae</name>
    <dbReference type="NCBI Taxonomy" id="452629"/>
    <lineage>
        <taxon>Bacteria</taxon>
        <taxon>Pseudomonadati</taxon>
        <taxon>Pseudomonadota</taxon>
        <taxon>Gammaproteobacteria</taxon>
        <taxon>Oceanospirillales</taxon>
        <taxon>Oceanospirillaceae</taxon>
        <taxon>Amphritea</taxon>
    </lineage>
</organism>
<evidence type="ECO:0000313" key="2">
    <source>
        <dbReference type="EMBL" id="RRC99428.1"/>
    </source>
</evidence>
<dbReference type="Proteomes" id="UP000267535">
    <property type="component" value="Unassembled WGS sequence"/>
</dbReference>
<dbReference type="GO" id="GO:0016747">
    <property type="term" value="F:acyltransferase activity, transferring groups other than amino-acyl groups"/>
    <property type="evidence" value="ECO:0007669"/>
    <property type="project" value="InterPro"/>
</dbReference>
<dbReference type="InterPro" id="IPR052564">
    <property type="entry name" value="N-acetyltrans/Recomb-assoc"/>
</dbReference>
<evidence type="ECO:0000313" key="3">
    <source>
        <dbReference type="Proteomes" id="UP000267535"/>
    </source>
</evidence>
<feature type="domain" description="N-acetyltransferase" evidence="1">
    <location>
        <begin position="1"/>
        <end position="143"/>
    </location>
</feature>
<dbReference type="PROSITE" id="PS51186">
    <property type="entry name" value="GNAT"/>
    <property type="match status" value="1"/>
</dbReference>
<reference evidence="2 3" key="1">
    <citation type="submission" date="2018-11" db="EMBL/GenBank/DDBJ databases">
        <title>The draft genome sequence of Amphritea balenae JAMM 1525T.</title>
        <authorList>
            <person name="Fang Z."/>
            <person name="Zhang Y."/>
            <person name="Han X."/>
        </authorList>
    </citation>
    <scope>NUCLEOTIDE SEQUENCE [LARGE SCALE GENOMIC DNA]</scope>
    <source>
        <strain evidence="2 3">JAMM 1525</strain>
    </source>
</reference>
<dbReference type="PANTHER" id="PTHR43451:SF1">
    <property type="entry name" value="ACETYLTRANSFERASE"/>
    <property type="match status" value="1"/>
</dbReference>
<dbReference type="Gene3D" id="3.40.630.30">
    <property type="match status" value="1"/>
</dbReference>
<comment type="caution">
    <text evidence="2">The sequence shown here is derived from an EMBL/GenBank/DDBJ whole genome shotgun (WGS) entry which is preliminary data.</text>
</comment>